<dbReference type="GO" id="GO:0006629">
    <property type="term" value="P:lipid metabolic process"/>
    <property type="evidence" value="ECO:0007669"/>
    <property type="project" value="UniProtKB-KW"/>
</dbReference>
<dbReference type="PANTHER" id="PTHR24095:SF110">
    <property type="entry name" value="ACETYL-COENZYME A SYNTHETASE 2-LIKE, MITOCHONDRIAL"/>
    <property type="match status" value="1"/>
</dbReference>
<organism evidence="13 14">
    <name type="scientific">Piliocolobus tephrosceles</name>
    <name type="common">Ugandan red Colobus</name>
    <dbReference type="NCBI Taxonomy" id="591936"/>
    <lineage>
        <taxon>Eukaryota</taxon>
        <taxon>Metazoa</taxon>
        <taxon>Chordata</taxon>
        <taxon>Craniata</taxon>
        <taxon>Vertebrata</taxon>
        <taxon>Euteleostomi</taxon>
        <taxon>Mammalia</taxon>
        <taxon>Eutheria</taxon>
        <taxon>Euarchontoglires</taxon>
        <taxon>Primates</taxon>
        <taxon>Haplorrhini</taxon>
        <taxon>Catarrhini</taxon>
        <taxon>Cercopithecidae</taxon>
        <taxon>Colobinae</taxon>
        <taxon>Piliocolobus</taxon>
    </lineage>
</organism>
<dbReference type="GO" id="GO:0019427">
    <property type="term" value="P:acetyl-CoA biosynthetic process from acetate"/>
    <property type="evidence" value="ECO:0007669"/>
    <property type="project" value="InterPro"/>
</dbReference>
<dbReference type="FunFam" id="3.40.50.12780:FF:000011">
    <property type="entry name" value="Acetyl-coenzyme A synthetase 2-like, mitochondrial"/>
    <property type="match status" value="1"/>
</dbReference>
<feature type="region of interest" description="Disordered" evidence="9">
    <location>
        <begin position="20"/>
        <end position="50"/>
    </location>
</feature>
<evidence type="ECO:0000256" key="8">
    <source>
        <dbReference type="RuleBase" id="RU361147"/>
    </source>
</evidence>
<dbReference type="SUPFAM" id="SSF56801">
    <property type="entry name" value="Acetyl-CoA synthetase-like"/>
    <property type="match status" value="1"/>
</dbReference>
<evidence type="ECO:0000259" key="10">
    <source>
        <dbReference type="Pfam" id="PF00501"/>
    </source>
</evidence>
<dbReference type="InterPro" id="IPR020845">
    <property type="entry name" value="AMP-binding_CS"/>
</dbReference>
<dbReference type="GeneID" id="111527248"/>
<dbReference type="FunFam" id="3.30.300.30:FF:000025">
    <property type="entry name" value="Acetyl-coenzyme A synthetase"/>
    <property type="match status" value="1"/>
</dbReference>
<sequence>MAARSLGRGVGRLLGSLRGLSGQPARPLCRVSAPRRAASGPSGSAPAVAAASQPGSYPALSAQAAREPAAFWGPLARDTLVWDTPYHTIWDCDFSTGKIGWFLGGQLNVSVNCLDQHVRKSPESVALIWERDEPGTEVRITYRELLETTCRLANTLKRHGVCRGDCVAIYMPVSPLAVAAMLACARIGAIHTVIFAGFSAVSLAGRINDAKCKVVITFNQGLRGGRVMELKKIVDEAVKHCPTVQRVLVAHRTDNKVHMGDLDVPLEQEMAKEDPVCAPESMGSEDMLFMLYTSGSTGMPKGIVHTQAGYLLYAALTHKLVFDHRPGDIFGCVADIGWITGHSYVVYGPLCNGATSVLFESTPVYPNAGRYWETVERLKINQFYGAPTAVRLLLKHGDAWVKKYDRSSLRTLGSVGEPINCEAWEWLHRVVGDSRCTLVDTWWQTETGGICIAPRPSEEGAEILPGMAMRPFFGIIPVLMDEKGSVVEGSNVSGALCISQAWPGMARTIYGDHQRFVDAYFKAYPGYYFTGDGAYRTEGGYYQITGRMDDVINISGHRLGTAEIEDAIADHPAVPESAVIGYPHDIKGEAAFAFIVVKDSAGDSDVVVQELKSMVATKIAKYAVPDEILVVKRLPKTRSGKVMRRLLRKIITSETQELGDTTTLEDPSIITEILSAYQKCKDKQAAAK</sequence>
<evidence type="ECO:0000313" key="13">
    <source>
        <dbReference type="Ensembl" id="ENSPTEP00000030528.1"/>
    </source>
</evidence>
<keyword evidence="4 8" id="KW-0547">Nucleotide-binding</keyword>
<comment type="catalytic activity">
    <reaction evidence="7">
        <text>propanoate + ATP + CoA = propanoyl-CoA + AMP + diphosphate</text>
        <dbReference type="Rhea" id="RHEA:20373"/>
        <dbReference type="ChEBI" id="CHEBI:17272"/>
        <dbReference type="ChEBI" id="CHEBI:30616"/>
        <dbReference type="ChEBI" id="CHEBI:33019"/>
        <dbReference type="ChEBI" id="CHEBI:57287"/>
        <dbReference type="ChEBI" id="CHEBI:57392"/>
        <dbReference type="ChEBI" id="CHEBI:456215"/>
        <dbReference type="EC" id="6.2.1.17"/>
    </reaction>
    <physiologicalReaction direction="left-to-right" evidence="7">
        <dbReference type="Rhea" id="RHEA:20374"/>
    </physiologicalReaction>
</comment>
<feature type="compositionally biased region" description="Low complexity" evidence="9">
    <location>
        <begin position="30"/>
        <end position="50"/>
    </location>
</feature>
<dbReference type="GO" id="GO:0005524">
    <property type="term" value="F:ATP binding"/>
    <property type="evidence" value="ECO:0007669"/>
    <property type="project" value="UniProtKB-UniRule"/>
</dbReference>
<dbReference type="CTD" id="84532"/>
<dbReference type="AlphaFoldDB" id="A0A8C9I747"/>
<comment type="similarity">
    <text evidence="2 8">Belongs to the ATP-dependent AMP-binding enzyme family.</text>
</comment>
<dbReference type="EC" id="6.2.1.1" evidence="8"/>
<reference evidence="13" key="2">
    <citation type="submission" date="2025-09" db="UniProtKB">
        <authorList>
            <consortium name="Ensembl"/>
        </authorList>
    </citation>
    <scope>IDENTIFICATION</scope>
</reference>
<dbReference type="GO" id="GO:0050218">
    <property type="term" value="F:propionate-CoA ligase activity"/>
    <property type="evidence" value="ECO:0007669"/>
    <property type="project" value="UniProtKB-EC"/>
</dbReference>
<dbReference type="InterPro" id="IPR000873">
    <property type="entry name" value="AMP-dep_synth/lig_dom"/>
</dbReference>
<accession>A0A8C9I747</accession>
<evidence type="ECO:0000256" key="1">
    <source>
        <dbReference type="ARBA" id="ARBA00001884"/>
    </source>
</evidence>
<keyword evidence="5 8" id="KW-0067">ATP-binding</keyword>
<keyword evidence="14" id="KW-1185">Reference proteome</keyword>
<dbReference type="GO" id="GO:0005759">
    <property type="term" value="C:mitochondrial matrix"/>
    <property type="evidence" value="ECO:0007669"/>
    <property type="project" value="UniProtKB-ARBA"/>
</dbReference>
<dbReference type="GO" id="GO:0003987">
    <property type="term" value="F:acetate-CoA ligase activity"/>
    <property type="evidence" value="ECO:0007669"/>
    <property type="project" value="UniProtKB-UniRule"/>
</dbReference>
<dbReference type="InterPro" id="IPR042099">
    <property type="entry name" value="ANL_N_sf"/>
</dbReference>
<dbReference type="InterPro" id="IPR011904">
    <property type="entry name" value="Ac_CoA_lig"/>
</dbReference>
<dbReference type="Proteomes" id="UP000694416">
    <property type="component" value="Unplaced"/>
</dbReference>
<feature type="domain" description="AMP-binding enzyme C-terminal" evidence="11">
    <location>
        <begin position="563"/>
        <end position="641"/>
    </location>
</feature>
<dbReference type="InterPro" id="IPR025110">
    <property type="entry name" value="AMP-bd_C"/>
</dbReference>
<evidence type="ECO:0000256" key="4">
    <source>
        <dbReference type="ARBA" id="ARBA00022741"/>
    </source>
</evidence>
<dbReference type="PROSITE" id="PS00455">
    <property type="entry name" value="AMP_BINDING"/>
    <property type="match status" value="1"/>
</dbReference>
<gene>
    <name evidence="13" type="primary">ACSS1</name>
</gene>
<feature type="domain" description="Acetyl-coenzyme A synthetase N-terminal" evidence="12">
    <location>
        <begin position="57"/>
        <end position="113"/>
    </location>
</feature>
<dbReference type="GO" id="GO:0016208">
    <property type="term" value="F:AMP binding"/>
    <property type="evidence" value="ECO:0007669"/>
    <property type="project" value="InterPro"/>
</dbReference>
<evidence type="ECO:0000313" key="14">
    <source>
        <dbReference type="Proteomes" id="UP000694416"/>
    </source>
</evidence>
<evidence type="ECO:0000256" key="9">
    <source>
        <dbReference type="SAM" id="MobiDB-lite"/>
    </source>
</evidence>
<reference evidence="13" key="1">
    <citation type="submission" date="2025-08" db="UniProtKB">
        <authorList>
            <consortium name="Ensembl"/>
        </authorList>
    </citation>
    <scope>IDENTIFICATION</scope>
</reference>
<evidence type="ECO:0000256" key="6">
    <source>
        <dbReference type="ARBA" id="ARBA00023098"/>
    </source>
</evidence>
<evidence type="ECO:0000256" key="3">
    <source>
        <dbReference type="ARBA" id="ARBA00022598"/>
    </source>
</evidence>
<dbReference type="InterPro" id="IPR045851">
    <property type="entry name" value="AMP-bd_C_sf"/>
</dbReference>
<dbReference type="Ensembl" id="ENSPTET00000042266.1">
    <property type="protein sequence ID" value="ENSPTEP00000030528.1"/>
    <property type="gene ID" value="ENSPTEG00000029713.1"/>
</dbReference>
<dbReference type="Pfam" id="PF00501">
    <property type="entry name" value="AMP-binding"/>
    <property type="match status" value="1"/>
</dbReference>
<feature type="domain" description="AMP-dependent synthetase/ligase" evidence="10">
    <location>
        <begin position="115"/>
        <end position="507"/>
    </location>
</feature>
<name>A0A8C9I747_9PRIM</name>
<dbReference type="InterPro" id="IPR032387">
    <property type="entry name" value="ACAS_N"/>
</dbReference>
<evidence type="ECO:0000256" key="5">
    <source>
        <dbReference type="ARBA" id="ARBA00022840"/>
    </source>
</evidence>
<keyword evidence="6" id="KW-0443">Lipid metabolism</keyword>
<dbReference type="Pfam" id="PF16177">
    <property type="entry name" value="ACAS_N"/>
    <property type="match status" value="1"/>
</dbReference>
<keyword evidence="3 8" id="KW-0436">Ligase</keyword>
<evidence type="ECO:0000259" key="12">
    <source>
        <dbReference type="Pfam" id="PF16177"/>
    </source>
</evidence>
<evidence type="ECO:0000256" key="2">
    <source>
        <dbReference type="ARBA" id="ARBA00006432"/>
    </source>
</evidence>
<dbReference type="Gene3D" id="3.30.300.30">
    <property type="match status" value="1"/>
</dbReference>
<dbReference type="Gene3D" id="3.40.50.12780">
    <property type="entry name" value="N-terminal domain of ligase-like"/>
    <property type="match status" value="1"/>
</dbReference>
<proteinExistence type="inferred from homology"/>
<evidence type="ECO:0000259" key="11">
    <source>
        <dbReference type="Pfam" id="PF13193"/>
    </source>
</evidence>
<protein>
    <recommendedName>
        <fullName evidence="8">Acetyl-coenzyme A synthetase</fullName>
        <ecNumber evidence="8">6.2.1.1</ecNumber>
    </recommendedName>
</protein>
<dbReference type="CDD" id="cd05966">
    <property type="entry name" value="ACS"/>
    <property type="match status" value="1"/>
</dbReference>
<dbReference type="Pfam" id="PF13193">
    <property type="entry name" value="AMP-binding_C"/>
    <property type="match status" value="1"/>
</dbReference>
<dbReference type="KEGG" id="pteh:111527248"/>
<dbReference type="NCBIfam" id="TIGR02188">
    <property type="entry name" value="Ac_CoA_lig_AcsA"/>
    <property type="match status" value="1"/>
</dbReference>
<dbReference type="RefSeq" id="XP_023049219.1">
    <property type="nucleotide sequence ID" value="XM_023193451.1"/>
</dbReference>
<comment type="catalytic activity">
    <reaction evidence="1">
        <text>acetate + ATP + CoA = acetyl-CoA + AMP + diphosphate</text>
        <dbReference type="Rhea" id="RHEA:23176"/>
        <dbReference type="ChEBI" id="CHEBI:30089"/>
        <dbReference type="ChEBI" id="CHEBI:30616"/>
        <dbReference type="ChEBI" id="CHEBI:33019"/>
        <dbReference type="ChEBI" id="CHEBI:57287"/>
        <dbReference type="ChEBI" id="CHEBI:57288"/>
        <dbReference type="ChEBI" id="CHEBI:456215"/>
        <dbReference type="EC" id="6.2.1.1"/>
    </reaction>
    <physiologicalReaction direction="left-to-right" evidence="1">
        <dbReference type="Rhea" id="RHEA:23177"/>
    </physiologicalReaction>
</comment>
<evidence type="ECO:0000256" key="7">
    <source>
        <dbReference type="ARBA" id="ARBA00049004"/>
    </source>
</evidence>
<dbReference type="PANTHER" id="PTHR24095">
    <property type="entry name" value="ACETYL-COENZYME A SYNTHETASE"/>
    <property type="match status" value="1"/>
</dbReference>
<dbReference type="NCBIfam" id="NF001208">
    <property type="entry name" value="PRK00174.1"/>
    <property type="match status" value="1"/>
</dbReference>